<feature type="compositionally biased region" description="Basic residues" evidence="1">
    <location>
        <begin position="564"/>
        <end position="574"/>
    </location>
</feature>
<keyword evidence="4" id="KW-1185">Reference proteome</keyword>
<reference evidence="3" key="1">
    <citation type="submission" date="2023-03" db="EMBL/GenBank/DDBJ databases">
        <title>Massive genome expansion in bonnet fungi (Mycena s.s.) driven by repeated elements and novel gene families across ecological guilds.</title>
        <authorList>
            <consortium name="Lawrence Berkeley National Laboratory"/>
            <person name="Harder C.B."/>
            <person name="Miyauchi S."/>
            <person name="Viragh M."/>
            <person name="Kuo A."/>
            <person name="Thoen E."/>
            <person name="Andreopoulos B."/>
            <person name="Lu D."/>
            <person name="Skrede I."/>
            <person name="Drula E."/>
            <person name="Henrissat B."/>
            <person name="Morin E."/>
            <person name="Kohler A."/>
            <person name="Barry K."/>
            <person name="LaButti K."/>
            <person name="Morin E."/>
            <person name="Salamov A."/>
            <person name="Lipzen A."/>
            <person name="Mereny Z."/>
            <person name="Hegedus B."/>
            <person name="Baldrian P."/>
            <person name="Stursova M."/>
            <person name="Weitz H."/>
            <person name="Taylor A."/>
            <person name="Grigoriev I.V."/>
            <person name="Nagy L.G."/>
            <person name="Martin F."/>
            <person name="Kauserud H."/>
        </authorList>
    </citation>
    <scope>NUCLEOTIDE SEQUENCE</scope>
    <source>
        <strain evidence="3">CBHHK200</strain>
    </source>
</reference>
<feature type="region of interest" description="Disordered" evidence="1">
    <location>
        <begin position="545"/>
        <end position="630"/>
    </location>
</feature>
<keyword evidence="2" id="KW-0472">Membrane</keyword>
<feature type="transmembrane region" description="Helical" evidence="2">
    <location>
        <begin position="653"/>
        <end position="673"/>
    </location>
</feature>
<dbReference type="EMBL" id="JARJCM010000011">
    <property type="protein sequence ID" value="KAJ7042727.1"/>
    <property type="molecule type" value="Genomic_DNA"/>
</dbReference>
<evidence type="ECO:0000256" key="2">
    <source>
        <dbReference type="SAM" id="Phobius"/>
    </source>
</evidence>
<protein>
    <submittedName>
        <fullName evidence="3">Uncharacterized protein</fullName>
    </submittedName>
</protein>
<feature type="region of interest" description="Disordered" evidence="1">
    <location>
        <begin position="688"/>
        <end position="715"/>
    </location>
</feature>
<evidence type="ECO:0000313" key="3">
    <source>
        <dbReference type="EMBL" id="KAJ7042727.1"/>
    </source>
</evidence>
<feature type="compositionally biased region" description="Basic and acidic residues" evidence="1">
    <location>
        <begin position="205"/>
        <end position="222"/>
    </location>
</feature>
<feature type="compositionally biased region" description="Basic and acidic residues" evidence="1">
    <location>
        <begin position="546"/>
        <end position="563"/>
    </location>
</feature>
<proteinExistence type="predicted"/>
<gene>
    <name evidence="3" type="ORF">C8F04DRAFT_1289914</name>
</gene>
<feature type="compositionally biased region" description="Basic residues" evidence="1">
    <location>
        <begin position="611"/>
        <end position="620"/>
    </location>
</feature>
<comment type="caution">
    <text evidence="3">The sequence shown here is derived from an EMBL/GenBank/DDBJ whole genome shotgun (WGS) entry which is preliminary data.</text>
</comment>
<accession>A0AAD6XAI2</accession>
<name>A0AAD6XAI2_9AGAR</name>
<sequence length="715" mass="77466">MEHYVEFGNYIGNPWNYGDLQRGYPYYGNYMNYSNYRSSPDGSDSNMDHPSGIGGFLAHPQFSHIAAIDIHICPPSEGGIRKFIQHPTQILIPARARPRSDSNMAYPSSIGGFFWRTPQFNHTAGAERLGPFSAGEETRLDCHLDLVGDFAFDTIVSSKPNTADAAKPRKASQKAKTAADAGADEMDIDSDPVGSNPCSSAPSEISHEESEDSKSKDGDDRALCASGISNTSAKVSPTIMGAWMPLSVNLSARLQAIGLPGRAPAQDLKGKLSNWHKEIRRNRTPKIYPGARLEDLHITCYELYRFTDPLAHLFRSRSVYVRRDLPRYAPQPLMKCRGCGPEVMKPEESRVAGTPRKHHRRLPRALPPTKTKQTKSSSAGTSQPASRPPSSQTTTPTTDKVPPSTSTSNIVTKVHVAGVPARPRATCIPPKPPRRPQGAWTTTTLHAATPRARAPSSPSRTWKRSPGEPRSSSVLQTCAMKISTHPARNWTSTRNGHDSTPKGSIHSRVLVLALAEADARPEAKRHDDATIPRVHRHLHHLHRLAHRLDHDTVSRSRPADADGRRHRAPPRTRPRTTIPRPPPALESPHGVCSRILPAKTSPSGPSLPKKTPNKNRKKTQKNLTAQRPKHLVHARPPLASVPSLSRLAHEARVAVVVIIVGVGVGVGVGGVGARARHAAADVVGGEGPRVGLAGGGRGRGVGGGEDGAEERVQEP</sequence>
<evidence type="ECO:0000256" key="1">
    <source>
        <dbReference type="SAM" id="MobiDB-lite"/>
    </source>
</evidence>
<feature type="compositionally biased region" description="Low complexity" evidence="1">
    <location>
        <begin position="381"/>
        <end position="408"/>
    </location>
</feature>
<dbReference type="AlphaFoldDB" id="A0AAD6XAI2"/>
<feature type="compositionally biased region" description="Gly residues" evidence="1">
    <location>
        <begin position="688"/>
        <end position="705"/>
    </location>
</feature>
<feature type="region of interest" description="Disordered" evidence="1">
    <location>
        <begin position="160"/>
        <end position="223"/>
    </location>
</feature>
<dbReference type="Proteomes" id="UP001218188">
    <property type="component" value="Unassembled WGS sequence"/>
</dbReference>
<feature type="region of interest" description="Disordered" evidence="1">
    <location>
        <begin position="335"/>
        <end position="504"/>
    </location>
</feature>
<keyword evidence="2" id="KW-0812">Transmembrane</keyword>
<feature type="compositionally biased region" description="Low complexity" evidence="1">
    <location>
        <begin position="447"/>
        <end position="460"/>
    </location>
</feature>
<organism evidence="3 4">
    <name type="scientific">Mycena alexandri</name>
    <dbReference type="NCBI Taxonomy" id="1745969"/>
    <lineage>
        <taxon>Eukaryota</taxon>
        <taxon>Fungi</taxon>
        <taxon>Dikarya</taxon>
        <taxon>Basidiomycota</taxon>
        <taxon>Agaricomycotina</taxon>
        <taxon>Agaricomycetes</taxon>
        <taxon>Agaricomycetidae</taxon>
        <taxon>Agaricales</taxon>
        <taxon>Marasmiineae</taxon>
        <taxon>Mycenaceae</taxon>
        <taxon>Mycena</taxon>
    </lineage>
</organism>
<evidence type="ECO:0000313" key="4">
    <source>
        <dbReference type="Proteomes" id="UP001218188"/>
    </source>
</evidence>
<keyword evidence="2" id="KW-1133">Transmembrane helix</keyword>
<feature type="compositionally biased region" description="Polar residues" evidence="1">
    <location>
        <begin position="370"/>
        <end position="380"/>
    </location>
</feature>